<keyword evidence="3" id="KW-1185">Reference proteome</keyword>
<evidence type="ECO:0000313" key="3">
    <source>
        <dbReference type="Proteomes" id="UP000184731"/>
    </source>
</evidence>
<protein>
    <submittedName>
        <fullName evidence="2">Uncharacterized protein</fullName>
    </submittedName>
</protein>
<proteinExistence type="predicted"/>
<dbReference type="EMBL" id="CP017834">
    <property type="protein sequence ID" value="APJ02684.1"/>
    <property type="molecule type" value="Genomic_DNA"/>
</dbReference>
<organism evidence="2 3">
    <name type="scientific">Silvanigrella aquatica</name>
    <dbReference type="NCBI Taxonomy" id="1915309"/>
    <lineage>
        <taxon>Bacteria</taxon>
        <taxon>Pseudomonadati</taxon>
        <taxon>Bdellovibrionota</taxon>
        <taxon>Oligoflexia</taxon>
        <taxon>Silvanigrellales</taxon>
        <taxon>Silvanigrellaceae</taxon>
        <taxon>Silvanigrella</taxon>
    </lineage>
</organism>
<dbReference type="RefSeq" id="WP_148696391.1">
    <property type="nucleotide sequence ID" value="NZ_CP017834.1"/>
</dbReference>
<dbReference type="STRING" id="1915309.AXG55_01555"/>
<evidence type="ECO:0000256" key="1">
    <source>
        <dbReference type="SAM" id="SignalP"/>
    </source>
</evidence>
<reference evidence="2 3" key="1">
    <citation type="submission" date="2016-10" db="EMBL/GenBank/DDBJ databases">
        <title>Silvanigrella aquatica sp. nov., isolated from a freshwater lake located in the Black Forest, Germany, description of Silvanigrellaceae fam. nov., Silvanigrellales ord. nov., reclassification of the order Bdellovibrionales in the class Oligoflexia, reclassification of the families Bacteriovoracaceae and Halobacteriovoraceae in the new order Bacteriovoracales ord. nov., and reclassification of the family Pseudobacteriovoracaceae in the order Oligoflexiales.</title>
        <authorList>
            <person name="Hahn M.W."/>
            <person name="Schmidt J."/>
            <person name="Koll U."/>
            <person name="Rohde M."/>
            <person name="Verbag S."/>
            <person name="Pitt A."/>
            <person name="Nakai R."/>
            <person name="Naganuma T."/>
            <person name="Lang E."/>
        </authorList>
    </citation>
    <scope>NUCLEOTIDE SEQUENCE [LARGE SCALE GENOMIC DNA]</scope>
    <source>
        <strain evidence="2 3">MWH-Nonnen-W8red</strain>
    </source>
</reference>
<feature type="signal peptide" evidence="1">
    <location>
        <begin position="1"/>
        <end position="19"/>
    </location>
</feature>
<sequence>MKLSLISLISFSFFGIANASSTEVFELNLDTQAASVPGGVTDATLVCSPANHFVGVAWGLVIQTQALAPEYFVKGAYLTSREVYPNAPTEVIAVNLKEQTLKNAYFDSAEGYKVTLDKVTFNAKVHKNNNLFLNCFKRK</sequence>
<keyword evidence="1" id="KW-0732">Signal</keyword>
<evidence type="ECO:0000313" key="2">
    <source>
        <dbReference type="EMBL" id="APJ02684.1"/>
    </source>
</evidence>
<dbReference type="Proteomes" id="UP000184731">
    <property type="component" value="Chromosome"/>
</dbReference>
<name>A0A1L4CXL5_9BACT</name>
<feature type="chain" id="PRO_5009858169" evidence="1">
    <location>
        <begin position="20"/>
        <end position="139"/>
    </location>
</feature>
<dbReference type="AlphaFoldDB" id="A0A1L4CXL5"/>
<gene>
    <name evidence="2" type="ORF">AXG55_01555</name>
</gene>
<dbReference type="OrthoDB" id="9947663at2"/>
<dbReference type="KEGG" id="saqi:AXG55_01555"/>
<accession>A0A1L4CXL5</accession>